<dbReference type="CDD" id="cd17493">
    <property type="entry name" value="toxin_TenpN"/>
    <property type="match status" value="1"/>
</dbReference>
<name>A0A427US90_9ENTR</name>
<accession>A0A427US90</accession>
<comment type="caution">
    <text evidence="1">The sequence shown here is derived from an EMBL/GenBank/DDBJ whole genome shotgun (WGS) entry which is preliminary data.</text>
</comment>
<sequence>MELKKLDKSFYLANPVLLQALDFDMATNTWFNNEKVRGHGVVQIRLNELTFAILVRSTIQHSESFILEINRGPDKRNKGMGLDYSKAVLLRESSHISSDIFLLRSKIAGKKLLGKQAHITRKFAHYVERYIKAVQKQDQNILNSIEYRHTTLVNYHPELGL</sequence>
<organism evidence="1 2">
    <name type="scientific">Atlantibacter subterraneus</name>
    <dbReference type="NCBI Taxonomy" id="255519"/>
    <lineage>
        <taxon>Bacteria</taxon>
        <taxon>Pseudomonadati</taxon>
        <taxon>Pseudomonadota</taxon>
        <taxon>Gammaproteobacteria</taxon>
        <taxon>Enterobacterales</taxon>
        <taxon>Enterobacteriaceae</taxon>
        <taxon>Atlantibacter</taxon>
    </lineage>
</organism>
<dbReference type="AlphaFoldDB" id="A0A427US90"/>
<proteinExistence type="predicted"/>
<dbReference type="RefSeq" id="WP_125294522.1">
    <property type="nucleotide sequence ID" value="NZ_JAPTZM010000006.1"/>
</dbReference>
<dbReference type="InterPro" id="IPR049929">
    <property type="entry name" value="TenpN-like"/>
</dbReference>
<dbReference type="EMBL" id="RHXB01000013">
    <property type="protein sequence ID" value="RSE23419.1"/>
    <property type="molecule type" value="Genomic_DNA"/>
</dbReference>
<evidence type="ECO:0000313" key="1">
    <source>
        <dbReference type="EMBL" id="RSE23419.1"/>
    </source>
</evidence>
<reference evidence="1 2" key="1">
    <citation type="submission" date="2018-10" db="EMBL/GenBank/DDBJ databases">
        <title>Transmission dynamics of multidrug resistant bacteria on intensive care unit surfaces.</title>
        <authorList>
            <person name="D'Souza A.W."/>
            <person name="Potter R.F."/>
            <person name="Wallace M."/>
            <person name="Shupe A."/>
            <person name="Patel S."/>
            <person name="Sun S."/>
            <person name="Gul D."/>
            <person name="Kwon J.H."/>
            <person name="Andleeb S."/>
            <person name="Burnham C.-A.D."/>
            <person name="Dantas G."/>
        </authorList>
    </citation>
    <scope>NUCLEOTIDE SEQUENCE [LARGE SCALE GENOMIC DNA]</scope>
    <source>
        <strain evidence="1 2">AS_373</strain>
    </source>
</reference>
<dbReference type="Proteomes" id="UP000275331">
    <property type="component" value="Unassembled WGS sequence"/>
</dbReference>
<dbReference type="OrthoDB" id="8448305at2"/>
<protein>
    <submittedName>
        <fullName evidence="1">Uncharacterized protein</fullName>
    </submittedName>
</protein>
<evidence type="ECO:0000313" key="2">
    <source>
        <dbReference type="Proteomes" id="UP000275331"/>
    </source>
</evidence>
<gene>
    <name evidence="1" type="ORF">EGT71_17610</name>
</gene>